<evidence type="ECO:0000313" key="4">
    <source>
        <dbReference type="Proteomes" id="UP000534783"/>
    </source>
</evidence>
<reference evidence="3 4" key="1">
    <citation type="journal article" date="2020" name="Nature">
        <title>Bacterial chemolithoautotrophy via manganese oxidation.</title>
        <authorList>
            <person name="Yu H."/>
            <person name="Leadbetter J.R."/>
        </authorList>
    </citation>
    <scope>NUCLEOTIDE SEQUENCE [LARGE SCALE GENOMIC DNA]</scope>
    <source>
        <strain evidence="3 4">Mn-1</strain>
    </source>
</reference>
<evidence type="ECO:0000259" key="2">
    <source>
        <dbReference type="Pfam" id="PF00483"/>
    </source>
</evidence>
<organism evidence="3 4">
    <name type="scientific">Candidatus Manganitrophus noduliformans</name>
    <dbReference type="NCBI Taxonomy" id="2606439"/>
    <lineage>
        <taxon>Bacteria</taxon>
        <taxon>Pseudomonadati</taxon>
        <taxon>Nitrospirota</taxon>
        <taxon>Nitrospiria</taxon>
        <taxon>Candidatus Troglogloeales</taxon>
        <taxon>Candidatus Manganitrophaceae</taxon>
        <taxon>Candidatus Manganitrophus</taxon>
    </lineage>
</organism>
<accession>A0A7X6IAC6</accession>
<dbReference type="InterPro" id="IPR051161">
    <property type="entry name" value="Mannose-6P_isomerase_type2"/>
</dbReference>
<comment type="caution">
    <text evidence="3">The sequence shown here is derived from an EMBL/GenBank/DDBJ whole genome shotgun (WGS) entry which is preliminary data.</text>
</comment>
<dbReference type="SUPFAM" id="SSF53448">
    <property type="entry name" value="Nucleotide-diphospho-sugar transferases"/>
    <property type="match status" value="1"/>
</dbReference>
<dbReference type="Proteomes" id="UP000534783">
    <property type="component" value="Unassembled WGS sequence"/>
</dbReference>
<feature type="domain" description="Nucleotidyl transferase" evidence="2">
    <location>
        <begin position="6"/>
        <end position="289"/>
    </location>
</feature>
<dbReference type="PANTHER" id="PTHR46390:SF1">
    <property type="entry name" value="MANNOSE-1-PHOSPHATE GUANYLYLTRANSFERASE"/>
    <property type="match status" value="1"/>
</dbReference>
<sequence length="326" mass="36784">MDGMWGIVLAGGRGRRVEEFIRERSGRSCPKQFFAFTGRRTMLEHTLDRMERMIRADRIFVVVGAEHAPYVASLSKARPATRFLFQPRNRETLPGVLLPLVHVLNRNPEGKVVIFPSDHFVWEETRFIDPIRWNVRLLDSFPESLTLLGIRPDLPEPEYGWIEPRRVVCESDGYSALSVGSFHEKPAKRKARALMKLGGLWNTLIFAARAATLYRLARSAAPEMVGCFDRLINDIGGAGEGATLQRIYTEMAPANISKDLFEKIPGHLLVTPVEEVGWSDWGSPERIVRTLRRYGKALRLKGAADSRGEGSEKDNWEKIQQSGASV</sequence>
<protein>
    <submittedName>
        <fullName evidence="3">NTP transferase domain-containing protein</fullName>
    </submittedName>
</protein>
<dbReference type="InterPro" id="IPR005835">
    <property type="entry name" value="NTP_transferase_dom"/>
</dbReference>
<evidence type="ECO:0000313" key="3">
    <source>
        <dbReference type="EMBL" id="NKE70254.1"/>
    </source>
</evidence>
<dbReference type="AlphaFoldDB" id="A0A7X6IAC6"/>
<dbReference type="EMBL" id="VTOW01000001">
    <property type="protein sequence ID" value="NKE70254.1"/>
    <property type="molecule type" value="Genomic_DNA"/>
</dbReference>
<evidence type="ECO:0000256" key="1">
    <source>
        <dbReference type="SAM" id="MobiDB-lite"/>
    </source>
</evidence>
<feature type="compositionally biased region" description="Basic and acidic residues" evidence="1">
    <location>
        <begin position="303"/>
        <end position="317"/>
    </location>
</feature>
<dbReference type="Gene3D" id="3.90.550.10">
    <property type="entry name" value="Spore Coat Polysaccharide Biosynthesis Protein SpsA, Chain A"/>
    <property type="match status" value="1"/>
</dbReference>
<keyword evidence="4" id="KW-1185">Reference proteome</keyword>
<dbReference type="PANTHER" id="PTHR46390">
    <property type="entry name" value="MANNOSE-1-PHOSPHATE GUANYLYLTRANSFERASE"/>
    <property type="match status" value="1"/>
</dbReference>
<proteinExistence type="predicted"/>
<dbReference type="Pfam" id="PF00483">
    <property type="entry name" value="NTP_transferase"/>
    <property type="match status" value="1"/>
</dbReference>
<keyword evidence="3" id="KW-0808">Transferase</keyword>
<dbReference type="InterPro" id="IPR029044">
    <property type="entry name" value="Nucleotide-diphossugar_trans"/>
</dbReference>
<feature type="region of interest" description="Disordered" evidence="1">
    <location>
        <begin position="303"/>
        <end position="326"/>
    </location>
</feature>
<name>A0A7X6IAC6_9BACT</name>
<dbReference type="GO" id="GO:0004475">
    <property type="term" value="F:mannose-1-phosphate guanylyltransferase (GTP) activity"/>
    <property type="evidence" value="ECO:0007669"/>
    <property type="project" value="TreeGrafter"/>
</dbReference>
<dbReference type="GO" id="GO:0009298">
    <property type="term" value="P:GDP-mannose biosynthetic process"/>
    <property type="evidence" value="ECO:0007669"/>
    <property type="project" value="TreeGrafter"/>
</dbReference>
<dbReference type="RefSeq" id="WP_168058520.1">
    <property type="nucleotide sequence ID" value="NZ_VTOW01000001.1"/>
</dbReference>
<gene>
    <name evidence="3" type="ORF">MNODULE_05785</name>
</gene>